<comment type="caution">
    <text evidence="1">The sequence shown here is derived from an EMBL/GenBank/DDBJ whole genome shotgun (WGS) entry which is preliminary data.</text>
</comment>
<protein>
    <submittedName>
        <fullName evidence="1">Uncharacterized protein</fullName>
    </submittedName>
</protein>
<dbReference type="Proteomes" id="UP000176998">
    <property type="component" value="Unassembled WGS sequence"/>
</dbReference>
<keyword evidence="2" id="KW-1185">Reference proteome</keyword>
<sequence length="69" mass="7656">MQGDAEFQTCQQPQTKGLEDTDLDVALGMHGAQIFQTTYVPAFVHDRLDLPCTPEHAESTAALLRRALR</sequence>
<evidence type="ECO:0000313" key="1">
    <source>
        <dbReference type="EMBL" id="OHE95134.1"/>
    </source>
</evidence>
<organism evidence="1 2">
    <name type="scientific">Colletotrichum orchidophilum</name>
    <dbReference type="NCBI Taxonomy" id="1209926"/>
    <lineage>
        <taxon>Eukaryota</taxon>
        <taxon>Fungi</taxon>
        <taxon>Dikarya</taxon>
        <taxon>Ascomycota</taxon>
        <taxon>Pezizomycotina</taxon>
        <taxon>Sordariomycetes</taxon>
        <taxon>Hypocreomycetidae</taxon>
        <taxon>Glomerellales</taxon>
        <taxon>Glomerellaceae</taxon>
        <taxon>Colletotrichum</taxon>
    </lineage>
</organism>
<dbReference type="RefSeq" id="XP_022472296.1">
    <property type="nucleotide sequence ID" value="XM_022621150.1"/>
</dbReference>
<gene>
    <name evidence="1" type="ORF">CORC01_09521</name>
</gene>
<dbReference type="GeneID" id="34562660"/>
<dbReference type="EMBL" id="MJBS01000087">
    <property type="protein sequence ID" value="OHE95134.1"/>
    <property type="molecule type" value="Genomic_DNA"/>
</dbReference>
<name>A0A1G4B163_9PEZI</name>
<proteinExistence type="predicted"/>
<reference evidence="1 2" key="1">
    <citation type="submission" date="2016-09" db="EMBL/GenBank/DDBJ databases">
        <authorList>
            <person name="Capua I."/>
            <person name="De Benedictis P."/>
            <person name="Joannis T."/>
            <person name="Lombin L.H."/>
            <person name="Cattoli G."/>
        </authorList>
    </citation>
    <scope>NUCLEOTIDE SEQUENCE [LARGE SCALE GENOMIC DNA]</scope>
    <source>
        <strain evidence="1 2">IMI 309357</strain>
    </source>
</reference>
<dbReference type="AlphaFoldDB" id="A0A1G4B163"/>
<accession>A0A1G4B163</accession>
<evidence type="ECO:0000313" key="2">
    <source>
        <dbReference type="Proteomes" id="UP000176998"/>
    </source>
</evidence>